<dbReference type="FunFam" id="1.10.246.90:FF:000004">
    <property type="entry name" value="Nucleolar protein 58"/>
    <property type="match status" value="1"/>
</dbReference>
<dbReference type="FunFam" id="1.10.287.4070:FF:000001">
    <property type="entry name" value="Probable Nucleolar protein 58"/>
    <property type="match status" value="1"/>
</dbReference>
<dbReference type="GO" id="GO:0042254">
    <property type="term" value="P:ribosome biogenesis"/>
    <property type="evidence" value="ECO:0007669"/>
    <property type="project" value="UniProtKB-KW"/>
</dbReference>
<dbReference type="PROSITE" id="PS51358">
    <property type="entry name" value="NOP"/>
    <property type="match status" value="1"/>
</dbReference>
<name>A0A7J7ISM0_BUGNE</name>
<evidence type="ECO:0000256" key="7">
    <source>
        <dbReference type="ARBA" id="ARBA00063404"/>
    </source>
</evidence>
<feature type="compositionally biased region" description="Basic residues" evidence="9">
    <location>
        <begin position="510"/>
        <end position="522"/>
    </location>
</feature>
<dbReference type="SMART" id="SM00931">
    <property type="entry name" value="NOSIC"/>
    <property type="match status" value="1"/>
</dbReference>
<comment type="subcellular location">
    <subcellularLocation>
        <location evidence="1">Nucleus</location>
        <location evidence="1">Nucleolus</location>
    </subcellularLocation>
</comment>
<evidence type="ECO:0000256" key="4">
    <source>
        <dbReference type="ARBA" id="ARBA00022517"/>
    </source>
</evidence>
<organism evidence="11 12">
    <name type="scientific">Bugula neritina</name>
    <name type="common">Brown bryozoan</name>
    <name type="synonym">Sertularia neritina</name>
    <dbReference type="NCBI Taxonomy" id="10212"/>
    <lineage>
        <taxon>Eukaryota</taxon>
        <taxon>Metazoa</taxon>
        <taxon>Spiralia</taxon>
        <taxon>Lophotrochozoa</taxon>
        <taxon>Bryozoa</taxon>
        <taxon>Gymnolaemata</taxon>
        <taxon>Cheilostomatida</taxon>
        <taxon>Flustrina</taxon>
        <taxon>Buguloidea</taxon>
        <taxon>Bugulidae</taxon>
        <taxon>Bugula</taxon>
    </lineage>
</organism>
<feature type="region of interest" description="Disordered" evidence="9">
    <location>
        <begin position="422"/>
        <end position="522"/>
    </location>
</feature>
<evidence type="ECO:0000256" key="3">
    <source>
        <dbReference type="ARBA" id="ARBA00020379"/>
    </source>
</evidence>
<sequence>MLVLFETPAGYAIFKLLDEKVLKKPDEIFRSFETVESANKVVKLQHFCKFEDTTQALAAATALIEGKISSDLKKLLKKVTKETQEQLLVADAKLGNAIKEKFDIPCLATTPVQELMRSIRSQMNSLVSGIPEKEMSAFALGLAHSLSRYKLKFSPDKVDTMIVQAISLLDDIDKELNNYNMRCREWYGWHFPELSKIVTDHVAYAKVIKAVGHRTNALNVDLKEILPEEMEAEVADEDILNVTHLCDQILDMHDYRAQLYDYLKNRMYAVAPNLTVLVGELIGARLISHAGSLMNLAKHPSSTIQILGAEKALFRALKTKHDTPKYGLLYHASLVGGTNQKLKGKISRMLAAKAALAVRVDALGESTDAELGAEHRANLEARLKMLETGEFHRLAGRGTKRKAMDKYTNKAEVKVYNSAADSTLPVKSVEEEEAETKPPKKKRKVKDEPEEVKSEPATPKSEKKKKKKIQEVEETAEVEEETPKPKKKKSKHSVAEEAEEDTPAPTTSEKKKKKKKSKQDDE</sequence>
<comment type="caution">
    <text evidence="11">The sequence shown here is derived from an EMBL/GenBank/DDBJ whole genome shotgun (WGS) entry which is preliminary data.</text>
</comment>
<evidence type="ECO:0000313" key="12">
    <source>
        <dbReference type="Proteomes" id="UP000593567"/>
    </source>
</evidence>
<dbReference type="InterPro" id="IPR002687">
    <property type="entry name" value="Nop_dom"/>
</dbReference>
<dbReference type="EMBL" id="VXIV02003450">
    <property type="protein sequence ID" value="KAF6016933.1"/>
    <property type="molecule type" value="Genomic_DNA"/>
</dbReference>
<dbReference type="SUPFAM" id="SSF89124">
    <property type="entry name" value="Nop domain"/>
    <property type="match status" value="1"/>
</dbReference>
<evidence type="ECO:0000256" key="1">
    <source>
        <dbReference type="ARBA" id="ARBA00004604"/>
    </source>
</evidence>
<evidence type="ECO:0000259" key="10">
    <source>
        <dbReference type="PROSITE" id="PS51358"/>
    </source>
</evidence>
<dbReference type="InterPro" id="IPR042239">
    <property type="entry name" value="Nop_C"/>
</dbReference>
<comment type="similarity">
    <text evidence="2">Belongs to the NOP5/NOP56 family.</text>
</comment>
<feature type="compositionally biased region" description="Basic and acidic residues" evidence="9">
    <location>
        <begin position="445"/>
        <end position="454"/>
    </location>
</feature>
<dbReference type="InterPro" id="IPR012976">
    <property type="entry name" value="NOSIC"/>
</dbReference>
<feature type="domain" description="Nop" evidence="10">
    <location>
        <begin position="270"/>
        <end position="388"/>
    </location>
</feature>
<evidence type="ECO:0000313" key="11">
    <source>
        <dbReference type="EMBL" id="KAF6016933.1"/>
    </source>
</evidence>
<protein>
    <recommendedName>
        <fullName evidence="3">Nucleolar protein 58</fullName>
    </recommendedName>
    <alternativeName>
        <fullName evidence="8">Nucleolar protein 5</fullName>
    </alternativeName>
</protein>
<dbReference type="InterPro" id="IPR012974">
    <property type="entry name" value="NOP58/56_N"/>
</dbReference>
<reference evidence="11" key="1">
    <citation type="submission" date="2020-06" db="EMBL/GenBank/DDBJ databases">
        <title>Draft genome of Bugula neritina, a colonial animal packing powerful symbionts and potential medicines.</title>
        <authorList>
            <person name="Rayko M."/>
        </authorList>
    </citation>
    <scope>NUCLEOTIDE SEQUENCE [LARGE SCALE GENOMIC DNA]</scope>
    <source>
        <strain evidence="11">Kwan_BN1</strain>
    </source>
</reference>
<dbReference type="Pfam" id="PF01798">
    <property type="entry name" value="Nop"/>
    <property type="match status" value="1"/>
</dbReference>
<keyword evidence="4" id="KW-0690">Ribosome biogenesis</keyword>
<evidence type="ECO:0000256" key="2">
    <source>
        <dbReference type="ARBA" id="ARBA00009211"/>
    </source>
</evidence>
<comment type="function">
    <text evidence="6">Required for the biogenesis of box C/D snoRNAs such as U3, U8 and U14 snoRNAs. Part of the small subunit (SSU) processome, first precursor of the small eukaryotic ribosomal subunit. During the assembly of the SSU processome in the nucleolus, many ribosome biogenesis factors, an RNA chaperone and ribosomal proteins associate with the nascent pre-rRNA and work in concert to generate RNA folding, modifications, rearrangements and cleavage as well as targeted degradation of pre-ribosomal RNA by the RNA exosome. Core component of box C/D small nucleolar ribonucleoprotein (snoRNP) complexes that function in methylation of multiple sites on ribosomal RNAs (rRNAs) and messenger RNAs (mRNAs).</text>
</comment>
<dbReference type="GO" id="GO:0030515">
    <property type="term" value="F:snoRNA binding"/>
    <property type="evidence" value="ECO:0007669"/>
    <property type="project" value="InterPro"/>
</dbReference>
<accession>A0A7J7ISM0</accession>
<dbReference type="GO" id="GO:0031428">
    <property type="term" value="C:box C/D methylation guide snoRNP complex"/>
    <property type="evidence" value="ECO:0007669"/>
    <property type="project" value="InterPro"/>
</dbReference>
<dbReference type="AlphaFoldDB" id="A0A7J7ISM0"/>
<dbReference type="Gene3D" id="1.10.246.90">
    <property type="entry name" value="Nop domain"/>
    <property type="match status" value="1"/>
</dbReference>
<dbReference type="Proteomes" id="UP000593567">
    <property type="component" value="Unassembled WGS sequence"/>
</dbReference>
<dbReference type="InterPro" id="IPR036070">
    <property type="entry name" value="Nop_dom_sf"/>
</dbReference>
<dbReference type="GO" id="GO:0032040">
    <property type="term" value="C:small-subunit processome"/>
    <property type="evidence" value="ECO:0007669"/>
    <property type="project" value="InterPro"/>
</dbReference>
<evidence type="ECO:0000256" key="8">
    <source>
        <dbReference type="ARBA" id="ARBA00082313"/>
    </source>
</evidence>
<comment type="subunit">
    <text evidence="7">Core component of box C/D small nucleolar ribonucleoprotein (snoRNP) particles; the core proteins SNU13, NOP56, NOP58 and FBL or FBLL1 assemble stepwise onto the snoRNA. Interacts with NOLC1/Nopp140. Interacts with NOPCHAP1, NUFIP1, RUVBL1 and RUVBL2; NOPCHAP1 bridges the association of NOP58 with RUVBL1:RUVBL2 and NUFIP1. Interacts with PIH1D1. Part of the small subunit (SSU) processome, composed of more than 70 proteins and the RNA chaperone small nucleolar RNA (snoRNA) U3.</text>
</comment>
<evidence type="ECO:0000256" key="5">
    <source>
        <dbReference type="ARBA" id="ARBA00023242"/>
    </source>
</evidence>
<keyword evidence="5" id="KW-0539">Nucleus</keyword>
<dbReference type="PANTHER" id="PTHR10894">
    <property type="entry name" value="NUCLEOLAR PROTEIN 5 NUCLEOLAR PROTEIN NOP5 NOP58"/>
    <property type="match status" value="1"/>
</dbReference>
<proteinExistence type="inferred from homology"/>
<dbReference type="InterPro" id="IPR045056">
    <property type="entry name" value="Nop56/Nop58"/>
</dbReference>
<evidence type="ECO:0000256" key="9">
    <source>
        <dbReference type="SAM" id="MobiDB-lite"/>
    </source>
</evidence>
<dbReference type="PANTHER" id="PTHR10894:SF1">
    <property type="entry name" value="NUCLEOLAR PROTEIN 58"/>
    <property type="match status" value="1"/>
</dbReference>
<gene>
    <name evidence="11" type="ORF">EB796_024773</name>
</gene>
<evidence type="ECO:0000256" key="6">
    <source>
        <dbReference type="ARBA" id="ARBA00060303"/>
    </source>
</evidence>
<dbReference type="Pfam" id="PF08156">
    <property type="entry name" value="NOP5NT"/>
    <property type="match status" value="1"/>
</dbReference>
<keyword evidence="12" id="KW-1185">Reference proteome</keyword>
<dbReference type="Gene3D" id="1.10.287.4070">
    <property type="match status" value="1"/>
</dbReference>
<dbReference type="OrthoDB" id="6780543at2759"/>